<keyword evidence="10" id="KW-0524">Neurogenesis</keyword>
<dbReference type="GO" id="GO:0005634">
    <property type="term" value="C:nucleus"/>
    <property type="evidence" value="ECO:0007669"/>
    <property type="project" value="TreeGrafter"/>
</dbReference>
<dbReference type="FunFam" id="3.30.1370.10:FF:000004">
    <property type="entry name" value="Fragile X mental retardation 1, isoform CRA_e"/>
    <property type="match status" value="1"/>
</dbReference>
<dbReference type="GO" id="GO:1990904">
    <property type="term" value="C:ribonucleoprotein complex"/>
    <property type="evidence" value="ECO:0007669"/>
    <property type="project" value="UniProtKB-KW"/>
</dbReference>
<dbReference type="CDD" id="cd22426">
    <property type="entry name" value="KH_I_FMR1_FXR_rpt2"/>
    <property type="match status" value="1"/>
</dbReference>
<evidence type="ECO:0000256" key="9">
    <source>
        <dbReference type="ARBA" id="ARBA00022884"/>
    </source>
</evidence>
<dbReference type="InterPro" id="IPR040148">
    <property type="entry name" value="FMR1"/>
</dbReference>
<proteinExistence type="inferred from homology"/>
<evidence type="ECO:0000256" key="13">
    <source>
        <dbReference type="ARBA" id="ARBA00023274"/>
    </source>
</evidence>
<evidence type="ECO:0000256" key="15">
    <source>
        <dbReference type="PROSITE-ProRule" id="PRU00117"/>
    </source>
</evidence>
<dbReference type="Pfam" id="PF18336">
    <property type="entry name" value="Tudor_FRX1"/>
    <property type="match status" value="1"/>
</dbReference>
<dbReference type="AlphaFoldDB" id="A0A8W8IFN4"/>
<evidence type="ECO:0000256" key="12">
    <source>
        <dbReference type="ARBA" id="ARBA00023273"/>
    </source>
</evidence>
<dbReference type="Pfam" id="PF05641">
    <property type="entry name" value="Agenet"/>
    <property type="match status" value="1"/>
</dbReference>
<dbReference type="GO" id="GO:0045182">
    <property type="term" value="F:translation regulator activity"/>
    <property type="evidence" value="ECO:0007669"/>
    <property type="project" value="TreeGrafter"/>
</dbReference>
<evidence type="ECO:0000259" key="17">
    <source>
        <dbReference type="PROSITE" id="PS51641"/>
    </source>
</evidence>
<evidence type="ECO:0000256" key="11">
    <source>
        <dbReference type="ARBA" id="ARBA00023018"/>
    </source>
</evidence>
<protein>
    <recommendedName>
        <fullName evidence="17">Agenet-like domain-containing protein</fullName>
    </recommendedName>
</protein>
<dbReference type="Gene3D" id="2.30.30.140">
    <property type="match status" value="2"/>
</dbReference>
<dbReference type="InterPro" id="IPR040472">
    <property type="entry name" value="FMRP_KH0"/>
</dbReference>
<reference evidence="18" key="1">
    <citation type="submission" date="2022-08" db="UniProtKB">
        <authorList>
            <consortium name="EnsemblMetazoa"/>
        </authorList>
    </citation>
    <scope>IDENTIFICATION</scope>
    <source>
        <strain evidence="18">05x7-T-G4-1.051#20</strain>
    </source>
</reference>
<feature type="region of interest" description="Disordered" evidence="16">
    <location>
        <begin position="385"/>
        <end position="729"/>
    </location>
</feature>
<dbReference type="CDD" id="cd22427">
    <property type="entry name" value="KH_I_FMR1_FXR_rpt3"/>
    <property type="match status" value="1"/>
</dbReference>
<dbReference type="Gene3D" id="3.30.1370.10">
    <property type="entry name" value="K Homology domain, type 1"/>
    <property type="match status" value="2"/>
</dbReference>
<dbReference type="GO" id="GO:0048513">
    <property type="term" value="P:animal organ development"/>
    <property type="evidence" value="ECO:0007669"/>
    <property type="project" value="TreeGrafter"/>
</dbReference>
<evidence type="ECO:0000313" key="18">
    <source>
        <dbReference type="EnsemblMetazoa" id="G14022.11:cds"/>
    </source>
</evidence>
<keyword evidence="7" id="KW-0677">Repeat</keyword>
<dbReference type="SUPFAM" id="SSF54791">
    <property type="entry name" value="Eukaryotic type KH-domain (KH-domain type I)"/>
    <property type="match status" value="2"/>
</dbReference>
<keyword evidence="12" id="KW-0966">Cell projection</keyword>
<evidence type="ECO:0000256" key="1">
    <source>
        <dbReference type="ARBA" id="ARBA00004210"/>
    </source>
</evidence>
<feature type="domain" description="Agenet-like" evidence="17">
    <location>
        <begin position="4"/>
        <end position="50"/>
    </location>
</feature>
<dbReference type="CDD" id="cd22425">
    <property type="entry name" value="KH_I_FMR1_FXR_rpt1"/>
    <property type="match status" value="1"/>
</dbReference>
<dbReference type="InterPro" id="IPR004087">
    <property type="entry name" value="KH_dom"/>
</dbReference>
<dbReference type="Pfam" id="PF00013">
    <property type="entry name" value="KH_1"/>
    <property type="match status" value="2"/>
</dbReference>
<dbReference type="InterPro" id="IPR004088">
    <property type="entry name" value="KH_dom_type_1"/>
</dbReference>
<dbReference type="GO" id="GO:0043005">
    <property type="term" value="C:neuron projection"/>
    <property type="evidence" value="ECO:0007669"/>
    <property type="project" value="UniProtKB-SubCell"/>
</dbReference>
<dbReference type="GO" id="GO:0043204">
    <property type="term" value="C:perikaryon"/>
    <property type="evidence" value="ECO:0007669"/>
    <property type="project" value="UniProtKB-SubCell"/>
</dbReference>
<dbReference type="CDD" id="cd20402">
    <property type="entry name" value="Tudor_Agenet_FMRP-like_rpt1"/>
    <property type="match status" value="1"/>
</dbReference>
<dbReference type="SMART" id="SM00322">
    <property type="entry name" value="KH"/>
    <property type="match status" value="2"/>
</dbReference>
<feature type="compositionally biased region" description="Basic and acidic residues" evidence="16">
    <location>
        <begin position="502"/>
        <end position="513"/>
    </location>
</feature>
<keyword evidence="8" id="KW-0810">Translation regulation</keyword>
<feature type="compositionally biased region" description="Gly residues" evidence="16">
    <location>
        <begin position="472"/>
        <end position="481"/>
    </location>
</feature>
<dbReference type="InterPro" id="IPR036612">
    <property type="entry name" value="KH_dom_type_1_sf"/>
</dbReference>
<feature type="compositionally biased region" description="Basic and acidic residues" evidence="16">
    <location>
        <begin position="398"/>
        <end position="414"/>
    </location>
</feature>
<evidence type="ECO:0000313" key="19">
    <source>
        <dbReference type="Proteomes" id="UP000005408"/>
    </source>
</evidence>
<evidence type="ECO:0000256" key="16">
    <source>
        <dbReference type="SAM" id="MobiDB-lite"/>
    </source>
</evidence>
<dbReference type="Proteomes" id="UP000005408">
    <property type="component" value="Unassembled WGS sequence"/>
</dbReference>
<dbReference type="GO" id="GO:0048170">
    <property type="term" value="P:positive regulation of long-term neuronal synaptic plasticity"/>
    <property type="evidence" value="ECO:0007669"/>
    <property type="project" value="TreeGrafter"/>
</dbReference>
<feature type="compositionally biased region" description="Basic and acidic residues" evidence="16">
    <location>
        <begin position="618"/>
        <end position="640"/>
    </location>
</feature>
<comment type="similarity">
    <text evidence="4">Belongs to the FMR1 family.</text>
</comment>
<dbReference type="Pfam" id="PF17904">
    <property type="entry name" value="KH_9"/>
    <property type="match status" value="1"/>
</dbReference>
<dbReference type="EnsemblMetazoa" id="G14022.11">
    <property type="protein sequence ID" value="G14022.11:cds"/>
    <property type="gene ID" value="G14022"/>
</dbReference>
<dbReference type="InterPro" id="IPR022034">
    <property type="entry name" value="FMR1-like_C_core"/>
</dbReference>
<dbReference type="GO" id="GO:0099577">
    <property type="term" value="P:regulation of translation at presynapse, modulating synaptic transmission"/>
    <property type="evidence" value="ECO:0007669"/>
    <property type="project" value="TreeGrafter"/>
</dbReference>
<feature type="compositionally biased region" description="Polar residues" evidence="16">
    <location>
        <begin position="694"/>
        <end position="708"/>
    </location>
</feature>
<feature type="compositionally biased region" description="Basic residues" evidence="16">
    <location>
        <begin position="415"/>
        <end position="426"/>
    </location>
</feature>
<dbReference type="GO" id="GO:0045727">
    <property type="term" value="P:positive regulation of translation"/>
    <property type="evidence" value="ECO:0007669"/>
    <property type="project" value="TreeGrafter"/>
</dbReference>
<dbReference type="PROSITE" id="PS51641">
    <property type="entry name" value="AGENET_LIKE"/>
    <property type="match status" value="2"/>
</dbReference>
<keyword evidence="13" id="KW-0687">Ribonucleoprotein</keyword>
<keyword evidence="11" id="KW-0770">Synapse</keyword>
<dbReference type="PROSITE" id="PS50084">
    <property type="entry name" value="KH_TYPE_1"/>
    <property type="match status" value="2"/>
</dbReference>
<dbReference type="GO" id="GO:0010494">
    <property type="term" value="C:cytoplasmic stress granule"/>
    <property type="evidence" value="ECO:0007669"/>
    <property type="project" value="UniProtKB-SubCell"/>
</dbReference>
<feature type="compositionally biased region" description="Low complexity" evidence="16">
    <location>
        <begin position="644"/>
        <end position="654"/>
    </location>
</feature>
<feature type="compositionally biased region" description="Basic residues" evidence="16">
    <location>
        <begin position="563"/>
        <end position="572"/>
    </location>
</feature>
<name>A0A8W8IFN4_MAGGI</name>
<feature type="compositionally biased region" description="Low complexity" evidence="16">
    <location>
        <begin position="709"/>
        <end position="719"/>
    </location>
</feature>
<feature type="compositionally biased region" description="Polar residues" evidence="16">
    <location>
        <begin position="579"/>
        <end position="594"/>
    </location>
</feature>
<dbReference type="FunFam" id="3.30.1370.10:FF:000054">
    <property type="entry name" value="Fragile X mental retardation protein 1"/>
    <property type="match status" value="1"/>
</dbReference>
<evidence type="ECO:0000256" key="10">
    <source>
        <dbReference type="ARBA" id="ARBA00022902"/>
    </source>
</evidence>
<keyword evidence="5" id="KW-0963">Cytoplasm</keyword>
<dbReference type="GO" id="GO:0007399">
    <property type="term" value="P:nervous system development"/>
    <property type="evidence" value="ECO:0007669"/>
    <property type="project" value="UniProtKB-KW"/>
</dbReference>
<evidence type="ECO:0000256" key="6">
    <source>
        <dbReference type="ARBA" id="ARBA00022491"/>
    </source>
</evidence>
<dbReference type="Pfam" id="PF12235">
    <property type="entry name" value="FXMRP1_C_core"/>
    <property type="match status" value="1"/>
</dbReference>
<dbReference type="FunFam" id="2.30.30.140:FF:000103">
    <property type="entry name" value="Fmr1, isoform J"/>
    <property type="match status" value="1"/>
</dbReference>
<accession>A0A8W8IFN4</accession>
<feature type="compositionally biased region" description="Polar residues" evidence="16">
    <location>
        <begin position="677"/>
        <end position="686"/>
    </location>
</feature>
<evidence type="ECO:0000256" key="4">
    <source>
        <dbReference type="ARBA" id="ARBA00006633"/>
    </source>
</evidence>
<evidence type="ECO:0000256" key="7">
    <source>
        <dbReference type="ARBA" id="ARBA00022737"/>
    </source>
</evidence>
<sequence>MEDLMVEVCGPNGTYYKAFVKNVHEDEILVSFENDWQPEQRVKFTNARLPLPDQGKHRDYRDGENVEVFTSSNEKEQMGWWPALLKMLKGEFAVIEYSGYDSKYTDIVPLERVRPVNSNPPIDKNTFHKFSIEVPVDLREVCQDEHEHAEFKKHIGGGCVCFDHQEGTLNVLSLSESVIKRASMLADMHLRNVRQKLMLKKRTEEAVQRLQTMQSTKIRSGYTEEFRVRDDLMGLAIGTHGANIQQARHVQGITNIELEEDTCTFKVHGESQEAVKKARALLEYVEETFQVPRELVAKVIGKNGRNIQDIVDKSGVVRVKIEGDNENETPRQEVMASLGQVPFIFVGTQESTGNAKILLEYNLDHLKEVEKLRLEKLEIDQQLKSLAGPQAGPYFPPPRERRGSNEPSSDDRGRRGTGRGRGRGGRRWANERRTYNTDESSPVPIADWSEEMNAEDNRQSGYYTDSILTGRGPRGGGGGYRPRGRGGRYPRGSGYSSNRSSDFYDQRRYRSDRPSYSTSRYMAYDTDESRDFRSRRRMTDDDDTVLDNASVTSQDQDDQRDQRPRRRRKNRNRPYGNGSAASGTETDNSVSNYRPSGGRPPQFQNDSSSNFVNSVKTEPSKVKTEPESKPPGPSKEDNSDRINSAKSSSQSSKPSPKPGSAPPREQRKPAAPKYSASARNGTSGSESDSKAAKNKNNTPSGKPTASGQPTASSKPTSSTKPKEQMVNGE</sequence>
<evidence type="ECO:0000256" key="3">
    <source>
        <dbReference type="ARBA" id="ARBA00004487"/>
    </source>
</evidence>
<keyword evidence="19" id="KW-1185">Reference proteome</keyword>
<dbReference type="InterPro" id="IPR008395">
    <property type="entry name" value="Agenet-like_dom"/>
</dbReference>
<comment type="subcellular location">
    <subcellularLocation>
        <location evidence="3">Cell projection</location>
        <location evidence="3">Neuron projection</location>
    </subcellularLocation>
    <subcellularLocation>
        <location evidence="1">Cytoplasm</location>
        <location evidence="1">Stress granule</location>
    </subcellularLocation>
    <subcellularLocation>
        <location evidence="2">Perikaryon</location>
    </subcellularLocation>
    <subcellularLocation>
        <location evidence="14">Synapse</location>
    </subcellularLocation>
</comment>
<dbReference type="GO" id="GO:0043488">
    <property type="term" value="P:regulation of mRNA stability"/>
    <property type="evidence" value="ECO:0007669"/>
    <property type="project" value="TreeGrafter"/>
</dbReference>
<dbReference type="GO" id="GO:0098793">
    <property type="term" value="C:presynapse"/>
    <property type="evidence" value="ECO:0007669"/>
    <property type="project" value="GOC"/>
</dbReference>
<feature type="domain" description="Agenet-like" evidence="17">
    <location>
        <begin position="64"/>
        <end position="116"/>
    </location>
</feature>
<evidence type="ECO:0000256" key="5">
    <source>
        <dbReference type="ARBA" id="ARBA00022490"/>
    </source>
</evidence>
<keyword evidence="9 15" id="KW-0694">RNA-binding</keyword>
<dbReference type="OrthoDB" id="424249at2759"/>
<evidence type="ECO:0000256" key="8">
    <source>
        <dbReference type="ARBA" id="ARBA00022845"/>
    </source>
</evidence>
<keyword evidence="6" id="KW-0678">Repressor</keyword>
<evidence type="ECO:0000256" key="2">
    <source>
        <dbReference type="ARBA" id="ARBA00004484"/>
    </source>
</evidence>
<dbReference type="OMA" id="DQQQRGY"/>
<dbReference type="InterPro" id="IPR041560">
    <property type="entry name" value="Tudor_FRM1"/>
</dbReference>
<feature type="compositionally biased region" description="Polar residues" evidence="16">
    <location>
        <begin position="602"/>
        <end position="617"/>
    </location>
</feature>
<dbReference type="PANTHER" id="PTHR10603">
    <property type="entry name" value="FRAGILE X MENTAL RETARDATION SYNDROME-RELATED PROTEIN"/>
    <property type="match status" value="1"/>
</dbReference>
<dbReference type="GO" id="GO:0051028">
    <property type="term" value="P:mRNA transport"/>
    <property type="evidence" value="ECO:0007669"/>
    <property type="project" value="TreeGrafter"/>
</dbReference>
<organism evidence="18 19">
    <name type="scientific">Magallana gigas</name>
    <name type="common">Pacific oyster</name>
    <name type="synonym">Crassostrea gigas</name>
    <dbReference type="NCBI Taxonomy" id="29159"/>
    <lineage>
        <taxon>Eukaryota</taxon>
        <taxon>Metazoa</taxon>
        <taxon>Spiralia</taxon>
        <taxon>Lophotrochozoa</taxon>
        <taxon>Mollusca</taxon>
        <taxon>Bivalvia</taxon>
        <taxon>Autobranchia</taxon>
        <taxon>Pteriomorphia</taxon>
        <taxon>Ostreida</taxon>
        <taxon>Ostreoidea</taxon>
        <taxon>Ostreidae</taxon>
        <taxon>Magallana</taxon>
    </lineage>
</organism>
<evidence type="ECO:0000256" key="14">
    <source>
        <dbReference type="ARBA" id="ARBA00034103"/>
    </source>
</evidence>
<dbReference type="GO" id="GO:0003730">
    <property type="term" value="F:mRNA 3'-UTR binding"/>
    <property type="evidence" value="ECO:0007669"/>
    <property type="project" value="TreeGrafter"/>
</dbReference>
<dbReference type="PANTHER" id="PTHR10603:SF7">
    <property type="entry name" value="FRAGILE X MESSENGER RIBONUCLEOPROTEIN 1 HOMOLOG"/>
    <property type="match status" value="1"/>
</dbReference>